<keyword evidence="2" id="KW-0378">Hydrolase</keyword>
<dbReference type="OrthoDB" id="9808429at2"/>
<dbReference type="Gene3D" id="3.10.129.10">
    <property type="entry name" value="Hotdog Thioesterase"/>
    <property type="match status" value="1"/>
</dbReference>
<dbReference type="InterPro" id="IPR014166">
    <property type="entry name" value="Tol-Pal_acyl-CoA_thioesterase"/>
</dbReference>
<dbReference type="InterPro" id="IPR006684">
    <property type="entry name" value="YbgC/YbaW"/>
</dbReference>
<protein>
    <submittedName>
        <fullName evidence="3">Tol-pal system-associated acyl-CoA thioesterase</fullName>
    </submittedName>
</protein>
<dbReference type="PIRSF" id="PIRSF003230">
    <property type="entry name" value="YbgC"/>
    <property type="match status" value="1"/>
</dbReference>
<dbReference type="Proteomes" id="UP000290287">
    <property type="component" value="Unassembled WGS sequence"/>
</dbReference>
<dbReference type="PANTHER" id="PTHR31793:SF37">
    <property type="entry name" value="ACYL-COA THIOESTER HYDROLASE YBGC"/>
    <property type="match status" value="1"/>
</dbReference>
<comment type="similarity">
    <text evidence="1">Belongs to the 4-hydroxybenzoyl-CoA thioesterase family.</text>
</comment>
<reference evidence="3 4" key="1">
    <citation type="submission" date="2017-10" db="EMBL/GenBank/DDBJ databases">
        <title>Nyctiphanis sp. nov., isolated from the stomach of the euphausiid Nyctiphanes simplex (Hansen, 1911) in the Gulf of California.</title>
        <authorList>
            <person name="Gomez-Gil B."/>
            <person name="Aguilar-Mendez M."/>
            <person name="Lopez-Cortes A."/>
            <person name="Gomez-Gutierrez J."/>
            <person name="Roque A."/>
            <person name="Lang E."/>
            <person name="Gonzalez-Castillo A."/>
        </authorList>
    </citation>
    <scope>NUCLEOTIDE SEQUENCE [LARGE SCALE GENOMIC DNA]</scope>
    <source>
        <strain evidence="3 4">CAIM 600</strain>
    </source>
</reference>
<evidence type="ECO:0000256" key="1">
    <source>
        <dbReference type="ARBA" id="ARBA00005953"/>
    </source>
</evidence>
<dbReference type="Pfam" id="PF13279">
    <property type="entry name" value="4HBT_2"/>
    <property type="match status" value="1"/>
</dbReference>
<dbReference type="SUPFAM" id="SSF54637">
    <property type="entry name" value="Thioesterase/thiol ester dehydrase-isomerase"/>
    <property type="match status" value="1"/>
</dbReference>
<sequence length="139" mass="16170">MTNFRPFRWPVRVYYEDTDVGGLVYHSNFLKYFERARSELLREIGVNQVELFEQNTAFVVSRVEMDFKKGAKFDDLLTVETKLIEAKKVTMTVDQKILNQQNDVLCQAIIKIACIDTATSRPKQSPMNQLLNAEMLSER</sequence>
<gene>
    <name evidence="3" type="primary">ybgC</name>
    <name evidence="3" type="ORF">CS022_01240</name>
</gene>
<accession>A0A4V1LTD9</accession>
<name>A0A4V1LTD9_9GAMM</name>
<dbReference type="InterPro" id="IPR029069">
    <property type="entry name" value="HotDog_dom_sf"/>
</dbReference>
<keyword evidence="4" id="KW-1185">Reference proteome</keyword>
<dbReference type="RefSeq" id="WP_129120748.1">
    <property type="nucleotide sequence ID" value="NZ_PEIB01000001.1"/>
</dbReference>
<dbReference type="NCBIfam" id="TIGR00051">
    <property type="entry name" value="YbgC/FadM family acyl-CoA thioesterase"/>
    <property type="match status" value="1"/>
</dbReference>
<dbReference type="InterPro" id="IPR050563">
    <property type="entry name" value="4-hydroxybenzoyl-CoA_TE"/>
</dbReference>
<dbReference type="GO" id="GO:0047617">
    <property type="term" value="F:fatty acyl-CoA hydrolase activity"/>
    <property type="evidence" value="ECO:0007669"/>
    <property type="project" value="TreeGrafter"/>
</dbReference>
<evidence type="ECO:0000313" key="4">
    <source>
        <dbReference type="Proteomes" id="UP000290287"/>
    </source>
</evidence>
<proteinExistence type="inferred from homology"/>
<evidence type="ECO:0000256" key="2">
    <source>
        <dbReference type="ARBA" id="ARBA00022801"/>
    </source>
</evidence>
<dbReference type="NCBIfam" id="TIGR02799">
    <property type="entry name" value="thio_ybgC"/>
    <property type="match status" value="1"/>
</dbReference>
<dbReference type="AlphaFoldDB" id="A0A4V1LTD9"/>
<dbReference type="FunFam" id="3.10.129.10:FF:000004">
    <property type="entry name" value="Tol-pal system-associated acyl-CoA thioesterase"/>
    <property type="match status" value="1"/>
</dbReference>
<dbReference type="PANTHER" id="PTHR31793">
    <property type="entry name" value="4-HYDROXYBENZOYL-COA THIOESTERASE FAMILY MEMBER"/>
    <property type="match status" value="1"/>
</dbReference>
<dbReference type="EMBL" id="PEIB01000001">
    <property type="protein sequence ID" value="RXJ74858.1"/>
    <property type="molecule type" value="Genomic_DNA"/>
</dbReference>
<evidence type="ECO:0000313" key="3">
    <source>
        <dbReference type="EMBL" id="RXJ74858.1"/>
    </source>
</evidence>
<organism evidence="3 4">
    <name type="scientific">Veronia nyctiphanis</name>
    <dbReference type="NCBI Taxonomy" id="1278244"/>
    <lineage>
        <taxon>Bacteria</taxon>
        <taxon>Pseudomonadati</taxon>
        <taxon>Pseudomonadota</taxon>
        <taxon>Gammaproteobacteria</taxon>
        <taxon>Vibrionales</taxon>
        <taxon>Vibrionaceae</taxon>
        <taxon>Veronia</taxon>
    </lineage>
</organism>
<comment type="caution">
    <text evidence="3">The sequence shown here is derived from an EMBL/GenBank/DDBJ whole genome shotgun (WGS) entry which is preliminary data.</text>
</comment>
<dbReference type="CDD" id="cd00586">
    <property type="entry name" value="4HBT"/>
    <property type="match status" value="1"/>
</dbReference>